<accession>A0A565CFI6</accession>
<feature type="compositionally biased region" description="Low complexity" evidence="1">
    <location>
        <begin position="214"/>
        <end position="225"/>
    </location>
</feature>
<dbReference type="OrthoDB" id="10250354at2759"/>
<dbReference type="AlphaFoldDB" id="A0A565CFI6"/>
<dbReference type="SUPFAM" id="SSF46565">
    <property type="entry name" value="Chaperone J-domain"/>
    <property type="match status" value="1"/>
</dbReference>
<evidence type="ECO:0000259" key="2">
    <source>
        <dbReference type="PROSITE" id="PS50076"/>
    </source>
</evidence>
<dbReference type="PROSITE" id="PS00636">
    <property type="entry name" value="DNAJ_1"/>
    <property type="match status" value="1"/>
</dbReference>
<dbReference type="PRINTS" id="PR00625">
    <property type="entry name" value="JDOMAIN"/>
</dbReference>
<keyword evidence="4" id="KW-1185">Reference proteome</keyword>
<feature type="compositionally biased region" description="Basic residues" evidence="1">
    <location>
        <begin position="82"/>
        <end position="101"/>
    </location>
</feature>
<dbReference type="Proteomes" id="UP000489600">
    <property type="component" value="Unassembled WGS sequence"/>
</dbReference>
<feature type="domain" description="J" evidence="2">
    <location>
        <begin position="20"/>
        <end position="84"/>
    </location>
</feature>
<dbReference type="InterPro" id="IPR056988">
    <property type="entry name" value="Zn_ribbon_pln"/>
</dbReference>
<reference evidence="3" key="1">
    <citation type="submission" date="2019-07" db="EMBL/GenBank/DDBJ databases">
        <authorList>
            <person name="Dittberner H."/>
        </authorList>
    </citation>
    <scope>NUCLEOTIDE SEQUENCE [LARGE SCALE GENOMIC DNA]</scope>
</reference>
<feature type="compositionally biased region" description="Basic and acidic residues" evidence="1">
    <location>
        <begin position="115"/>
        <end position="129"/>
    </location>
</feature>
<dbReference type="PROSITE" id="PS50076">
    <property type="entry name" value="DNAJ_2"/>
    <property type="match status" value="1"/>
</dbReference>
<dbReference type="Pfam" id="PF00226">
    <property type="entry name" value="DnaJ"/>
    <property type="match status" value="1"/>
</dbReference>
<evidence type="ECO:0000256" key="1">
    <source>
        <dbReference type="SAM" id="MobiDB-lite"/>
    </source>
</evidence>
<proteinExistence type="predicted"/>
<dbReference type="CDD" id="cd06257">
    <property type="entry name" value="DnaJ"/>
    <property type="match status" value="1"/>
</dbReference>
<dbReference type="PANTHER" id="PTHR44137">
    <property type="entry name" value="BNAC03G44070D PROTEIN"/>
    <property type="match status" value="1"/>
</dbReference>
<organism evidence="3 4">
    <name type="scientific">Arabis nemorensis</name>
    <dbReference type="NCBI Taxonomy" id="586526"/>
    <lineage>
        <taxon>Eukaryota</taxon>
        <taxon>Viridiplantae</taxon>
        <taxon>Streptophyta</taxon>
        <taxon>Embryophyta</taxon>
        <taxon>Tracheophyta</taxon>
        <taxon>Spermatophyta</taxon>
        <taxon>Magnoliopsida</taxon>
        <taxon>eudicotyledons</taxon>
        <taxon>Gunneridae</taxon>
        <taxon>Pentapetalae</taxon>
        <taxon>rosids</taxon>
        <taxon>malvids</taxon>
        <taxon>Brassicales</taxon>
        <taxon>Brassicaceae</taxon>
        <taxon>Arabideae</taxon>
        <taxon>Arabis</taxon>
    </lineage>
</organism>
<evidence type="ECO:0000313" key="3">
    <source>
        <dbReference type="EMBL" id="VVB12417.1"/>
    </source>
</evidence>
<dbReference type="InterPro" id="IPR036869">
    <property type="entry name" value="J_dom_sf"/>
</dbReference>
<evidence type="ECO:0000313" key="4">
    <source>
        <dbReference type="Proteomes" id="UP000489600"/>
    </source>
</evidence>
<feature type="region of interest" description="Disordered" evidence="1">
    <location>
        <begin position="203"/>
        <end position="234"/>
    </location>
</feature>
<dbReference type="EMBL" id="CABITT030000007">
    <property type="protein sequence ID" value="VVB12417.1"/>
    <property type="molecule type" value="Genomic_DNA"/>
</dbReference>
<comment type="caution">
    <text evidence="3">The sequence shown here is derived from an EMBL/GenBank/DDBJ whole genome shotgun (WGS) entry which is preliminary data.</text>
</comment>
<name>A0A565CFI6_9BRAS</name>
<dbReference type="PANTHER" id="PTHR44137:SF23">
    <property type="entry name" value="CHAPERONE DNAJ-DOMAIN SUPERFAMILY PROTEIN"/>
    <property type="match status" value="1"/>
</dbReference>
<gene>
    <name evidence="3" type="ORF">ANE_LOCUS22861</name>
</gene>
<dbReference type="Pfam" id="PF23551">
    <property type="entry name" value="Zn_ribbon_20"/>
    <property type="match status" value="1"/>
</dbReference>
<dbReference type="InterPro" id="IPR001623">
    <property type="entry name" value="DnaJ_domain"/>
</dbReference>
<sequence length="234" mass="27215">MYPELENLEQVLMKAKGEADLYEILGVDPLANDKTVKKQYLKLALLLHPDKNKFHGAEEAFKLVLEAWSLLSDKDMREAYDRKRKSKQVKQRSKTCKKQKPTPHEEPYFYTNWDRNAKEDDDPRSYDRKEEEEEDQRCYDPESEYTFWTVCNRCTTYCQFGKANYLNKTLSCPNCSQDFVATEIIPEMVDGCRVYRFSTPYGQEQESTRKNTSDTRSLSTSTSDSANANQAGGK</sequence>
<feature type="region of interest" description="Disordered" evidence="1">
    <location>
        <begin position="81"/>
        <end position="135"/>
    </location>
</feature>
<dbReference type="InterPro" id="IPR018253">
    <property type="entry name" value="DnaJ_domain_CS"/>
</dbReference>
<protein>
    <recommendedName>
        <fullName evidence="2">J domain-containing protein</fullName>
    </recommendedName>
</protein>
<dbReference type="SMART" id="SM00271">
    <property type="entry name" value="DnaJ"/>
    <property type="match status" value="1"/>
</dbReference>
<dbReference type="Gene3D" id="1.10.287.110">
    <property type="entry name" value="DnaJ domain"/>
    <property type="match status" value="1"/>
</dbReference>